<keyword evidence="1" id="KW-0472">Membrane</keyword>
<evidence type="ECO:0000313" key="2">
    <source>
        <dbReference type="EMBL" id="RAP34625.1"/>
    </source>
</evidence>
<proteinExistence type="predicted"/>
<dbReference type="RefSeq" id="WP_112220729.1">
    <property type="nucleotide sequence ID" value="NZ_MVJN01000015.1"/>
</dbReference>
<evidence type="ECO:0000256" key="1">
    <source>
        <dbReference type="SAM" id="Phobius"/>
    </source>
</evidence>
<keyword evidence="1" id="KW-0812">Transmembrane</keyword>
<keyword evidence="1" id="KW-1133">Transmembrane helix</keyword>
<dbReference type="AlphaFoldDB" id="A0A364LFC1"/>
<organism evidence="2 3">
    <name type="scientific">Legionella quinlivanii</name>
    <dbReference type="NCBI Taxonomy" id="45073"/>
    <lineage>
        <taxon>Bacteria</taxon>
        <taxon>Pseudomonadati</taxon>
        <taxon>Pseudomonadota</taxon>
        <taxon>Gammaproteobacteria</taxon>
        <taxon>Legionellales</taxon>
        <taxon>Legionellaceae</taxon>
        <taxon>Legionella</taxon>
    </lineage>
</organism>
<accession>A0A364LFC1</accession>
<gene>
    <name evidence="2" type="ORF">B1207_15185</name>
</gene>
<dbReference type="Proteomes" id="UP000249458">
    <property type="component" value="Unassembled WGS sequence"/>
</dbReference>
<feature type="transmembrane region" description="Helical" evidence="1">
    <location>
        <begin position="6"/>
        <end position="24"/>
    </location>
</feature>
<reference evidence="2 3" key="1">
    <citation type="submission" date="2017-02" db="EMBL/GenBank/DDBJ databases">
        <title>Legionella quilivanii strain from human: case report and whole genome sequencing analysis.</title>
        <authorList>
            <person name="Lalancette C."/>
            <person name="Leduc J.-M."/>
            <person name="Levesque S."/>
            <person name="Fournier E."/>
            <person name="Saoud J."/>
            <person name="Faucher S.P."/>
            <person name="Bernard K."/>
            <person name="Martineau C."/>
            <person name="Longtin J."/>
        </authorList>
    </citation>
    <scope>NUCLEOTIDE SEQUENCE [LARGE SCALE GENOMIC DNA]</scope>
    <source>
        <strain evidence="2 3">ID143958</strain>
    </source>
</reference>
<dbReference type="EMBL" id="MVJN01000015">
    <property type="protein sequence ID" value="RAP34625.1"/>
    <property type="molecule type" value="Genomic_DNA"/>
</dbReference>
<name>A0A364LFC1_9GAMM</name>
<protein>
    <submittedName>
        <fullName evidence="2">Uncharacterized protein</fullName>
    </submittedName>
</protein>
<comment type="caution">
    <text evidence="2">The sequence shown here is derived from an EMBL/GenBank/DDBJ whole genome shotgun (WGS) entry which is preliminary data.</text>
</comment>
<evidence type="ECO:0000313" key="3">
    <source>
        <dbReference type="Proteomes" id="UP000249458"/>
    </source>
</evidence>
<sequence length="202" mass="23730">MNFYAFLSAALWPLTIVFLTYYFGSDISKLLSRIKLARWGQSSAEFESHSQEQDIIKEAISDAGNFSDVPQFYESQNELMNTLLNNLTSEEAVKEYCRRNFPIIFLNFIFYKIYQNIFGTQLELLFYLNSMRSTKSLNLRQFYLKGKEQYPDVYHNITLEAYLSFLINNGLMQEQNGIVTLTSTGRDFIKFLNYEQLPPRPF</sequence>